<dbReference type="Proteomes" id="UP001519291">
    <property type="component" value="Unassembled WGS sequence"/>
</dbReference>
<keyword evidence="3" id="KW-0378">Hydrolase</keyword>
<dbReference type="EMBL" id="JAGIOH010000001">
    <property type="protein sequence ID" value="MBP2401739.1"/>
    <property type="molecule type" value="Genomic_DNA"/>
</dbReference>
<keyword evidence="4" id="KW-1185">Reference proteome</keyword>
<dbReference type="InterPro" id="IPR029058">
    <property type="entry name" value="AB_hydrolase_fold"/>
</dbReference>
<gene>
    <name evidence="3" type="ORF">JO379_001208</name>
</gene>
<dbReference type="Gene3D" id="2.140.10.30">
    <property type="entry name" value="Dipeptidylpeptidase IV, N-terminal domain"/>
    <property type="match status" value="1"/>
</dbReference>
<evidence type="ECO:0000259" key="2">
    <source>
        <dbReference type="Pfam" id="PF00930"/>
    </source>
</evidence>
<reference evidence="3 4" key="1">
    <citation type="submission" date="2021-03" db="EMBL/GenBank/DDBJ databases">
        <title>Sequencing the genomes of 1000 actinobacteria strains.</title>
        <authorList>
            <person name="Klenk H.-P."/>
        </authorList>
    </citation>
    <scope>NUCLEOTIDE SEQUENCE [LARGE SCALE GENOMIC DNA]</scope>
    <source>
        <strain evidence="3 4">DSM 41480</strain>
    </source>
</reference>
<proteinExistence type="predicted"/>
<accession>A0ABS4XYY6</accession>
<evidence type="ECO:0000313" key="3">
    <source>
        <dbReference type="EMBL" id="MBP2401739.1"/>
    </source>
</evidence>
<dbReference type="InterPro" id="IPR011659">
    <property type="entry name" value="WD40"/>
</dbReference>
<dbReference type="EC" id="3.4.14.5" evidence="3"/>
<evidence type="ECO:0000259" key="1">
    <source>
        <dbReference type="Pfam" id="PF00326"/>
    </source>
</evidence>
<dbReference type="Gene3D" id="3.40.50.1820">
    <property type="entry name" value="alpha/beta hydrolase"/>
    <property type="match status" value="1"/>
</dbReference>
<dbReference type="SUPFAM" id="SSF82171">
    <property type="entry name" value="DPP6 N-terminal domain-like"/>
    <property type="match status" value="1"/>
</dbReference>
<protein>
    <submittedName>
        <fullName evidence="3">Dipeptidyl-peptidase-4</fullName>
        <ecNumber evidence="3">3.4.14.5</ecNumber>
    </submittedName>
</protein>
<dbReference type="InterPro" id="IPR002469">
    <property type="entry name" value="Peptidase_S9B_N"/>
</dbReference>
<dbReference type="GO" id="GO:0008239">
    <property type="term" value="F:dipeptidyl-peptidase activity"/>
    <property type="evidence" value="ECO:0007669"/>
    <property type="project" value="UniProtKB-EC"/>
</dbReference>
<dbReference type="InterPro" id="IPR050278">
    <property type="entry name" value="Serine_Prot_S9B/DPPIV"/>
</dbReference>
<dbReference type="Pfam" id="PF00326">
    <property type="entry name" value="Peptidase_S9"/>
    <property type="match status" value="1"/>
</dbReference>
<name>A0ABS4XYY6_9ACTN</name>
<organism evidence="3 4">
    <name type="scientific">Streptomyces syringium</name>
    <dbReference type="NCBI Taxonomy" id="76729"/>
    <lineage>
        <taxon>Bacteria</taxon>
        <taxon>Bacillati</taxon>
        <taxon>Actinomycetota</taxon>
        <taxon>Actinomycetes</taxon>
        <taxon>Kitasatosporales</taxon>
        <taxon>Streptomycetaceae</taxon>
        <taxon>Streptomyces</taxon>
    </lineage>
</organism>
<dbReference type="Pfam" id="PF07676">
    <property type="entry name" value="PD40"/>
    <property type="match status" value="1"/>
</dbReference>
<comment type="caution">
    <text evidence="3">The sequence shown here is derived from an EMBL/GenBank/DDBJ whole genome shotgun (WGS) entry which is preliminary data.</text>
</comment>
<feature type="domain" description="Peptidase S9 prolyl oligopeptidase catalytic" evidence="1">
    <location>
        <begin position="511"/>
        <end position="707"/>
    </location>
</feature>
<feature type="domain" description="Dipeptidylpeptidase IV N-terminal" evidence="2">
    <location>
        <begin position="147"/>
        <end position="394"/>
    </location>
</feature>
<dbReference type="PANTHER" id="PTHR11731">
    <property type="entry name" value="PROTEASE FAMILY S9B,C DIPEPTIDYL-PEPTIDASE IV-RELATED"/>
    <property type="match status" value="1"/>
</dbReference>
<evidence type="ECO:0000313" key="4">
    <source>
        <dbReference type="Proteomes" id="UP001519291"/>
    </source>
</evidence>
<dbReference type="Pfam" id="PF00930">
    <property type="entry name" value="DPPIV_N"/>
    <property type="match status" value="1"/>
</dbReference>
<dbReference type="SUPFAM" id="SSF53474">
    <property type="entry name" value="alpha/beta-Hydrolases"/>
    <property type="match status" value="1"/>
</dbReference>
<dbReference type="PANTHER" id="PTHR11731:SF193">
    <property type="entry name" value="DIPEPTIDYL PEPTIDASE 9"/>
    <property type="match status" value="1"/>
</dbReference>
<dbReference type="InterPro" id="IPR001375">
    <property type="entry name" value="Peptidase_S9_cat"/>
</dbReference>
<sequence length="708" mass="76498">MDNMIDKETGTAEGPFGIDGNGADVAGFPRRFARSRRFSLGAPRHFTVSPDGRRVLFTRTGGGLDPLSRLWLHEDGQERLLADPSALADGTGIPDAERARRERAREQSGGIVSYATDREARLAVFALGGALWAARTDGTAPFRLPTAGPAVDPRPSPDGRQVAYVSGGTLHVMSMAGEELLRLVPEEAEVTYGLAEFTAMESMGRSRGYWWAPDGRALLVARVDPTPVPLWYLADPAAPAQAPRPVRYPAAGTTNAEVTLSVVTLDGRRTEVAWDRAAFEYLATADWDAHGPLIGVQSRDQRRLRVLTVDPETGATGTAGERHDPAWVELVPGTPARTRSGALVEPVESQDTRRLGIDGHPVTPEGLHLDAVLGTDGERVLFTAWEDPTECHVWSYEPGPGLTRLSREPGTHTAVPGGPTVVLDGRTADGHTVTVLRDGEPAGSIASFVADPLLAPRPEFLTLGERELPGMLFLPSWHEPGTGRLPVLLCPYGGPGVRLVVRGRAWWTCVARWFAEQGFAVLIVDGRGTPGRGPAWEKAVHGDQLTPVLEDQVDALRAVCERYPDLDPGRVGIRGWSFGGTVAAAAVLRRPEVFHAAVSGAAPTDQRWYDTHWKERFLGHPDEEPENYARSSTIDDAPLLRRPLLLVHGMADDNVTVAHTLRMSAALLAAGRPHSVLPLVGSTHMAAEDTTENLLLFELDFLTKALGR</sequence>